<reference evidence="1" key="1">
    <citation type="journal article" date="2020" name="bioRxiv">
        <title>Hybrid origin of Populus tomentosa Carr. identified through genome sequencing and phylogenomic analysis.</title>
        <authorList>
            <person name="An X."/>
            <person name="Gao K."/>
            <person name="Chen Z."/>
            <person name="Li J."/>
            <person name="Yang X."/>
            <person name="Yang X."/>
            <person name="Zhou J."/>
            <person name="Guo T."/>
            <person name="Zhao T."/>
            <person name="Huang S."/>
            <person name="Miao D."/>
            <person name="Khan W.U."/>
            <person name="Rao P."/>
            <person name="Ye M."/>
            <person name="Lei B."/>
            <person name="Liao W."/>
            <person name="Wang J."/>
            <person name="Ji L."/>
            <person name="Li Y."/>
            <person name="Guo B."/>
            <person name="Mustafa N.S."/>
            <person name="Li S."/>
            <person name="Yun Q."/>
            <person name="Keller S.R."/>
            <person name="Mao J."/>
            <person name="Zhang R."/>
            <person name="Strauss S.H."/>
        </authorList>
    </citation>
    <scope>NUCLEOTIDE SEQUENCE</scope>
    <source>
        <strain evidence="1">GM15</strain>
        <tissue evidence="1">Leaf</tissue>
    </source>
</reference>
<dbReference type="Proteomes" id="UP000886885">
    <property type="component" value="Chromosome 1D"/>
</dbReference>
<comment type="caution">
    <text evidence="1">The sequence shown here is derived from an EMBL/GenBank/DDBJ whole genome shotgun (WGS) entry which is preliminary data.</text>
</comment>
<keyword evidence="2" id="KW-1185">Reference proteome</keyword>
<dbReference type="AlphaFoldDB" id="A0A8X8AJW3"/>
<gene>
    <name evidence="1" type="ORF">POTOM_004481</name>
</gene>
<evidence type="ECO:0000313" key="1">
    <source>
        <dbReference type="EMBL" id="KAG6788415.1"/>
    </source>
</evidence>
<proteinExistence type="predicted"/>
<protein>
    <submittedName>
        <fullName evidence="1">Uncharacterized protein</fullName>
    </submittedName>
</protein>
<name>A0A8X8AJW3_POPTO</name>
<organism evidence="1 2">
    <name type="scientific">Populus tomentosa</name>
    <name type="common">Chinese white poplar</name>
    <dbReference type="NCBI Taxonomy" id="118781"/>
    <lineage>
        <taxon>Eukaryota</taxon>
        <taxon>Viridiplantae</taxon>
        <taxon>Streptophyta</taxon>
        <taxon>Embryophyta</taxon>
        <taxon>Tracheophyta</taxon>
        <taxon>Spermatophyta</taxon>
        <taxon>Magnoliopsida</taxon>
        <taxon>eudicotyledons</taxon>
        <taxon>Gunneridae</taxon>
        <taxon>Pentapetalae</taxon>
        <taxon>rosids</taxon>
        <taxon>fabids</taxon>
        <taxon>Malpighiales</taxon>
        <taxon>Salicaceae</taxon>
        <taxon>Saliceae</taxon>
        <taxon>Populus</taxon>
    </lineage>
</organism>
<sequence>MVYSITQIVVAPIAAGRLTCKQVVSTSVECYSSIFAATISASNSLLERCPSSLLALALANKFFKDPLVAVHPAIFVS</sequence>
<accession>A0A8X8AJW3</accession>
<evidence type="ECO:0000313" key="2">
    <source>
        <dbReference type="Proteomes" id="UP000886885"/>
    </source>
</evidence>
<dbReference type="EMBL" id="JAAWWB010000002">
    <property type="protein sequence ID" value="KAG6788415.1"/>
    <property type="molecule type" value="Genomic_DNA"/>
</dbReference>